<evidence type="ECO:0000259" key="4">
    <source>
        <dbReference type="PROSITE" id="PS50902"/>
    </source>
</evidence>
<dbReference type="RefSeq" id="WP_192016714.1">
    <property type="nucleotide sequence ID" value="NZ_JACYTP010000010.1"/>
</dbReference>
<dbReference type="Gene3D" id="3.40.50.360">
    <property type="match status" value="1"/>
</dbReference>
<gene>
    <name evidence="5" type="ORF">IFO68_15315</name>
</gene>
<reference evidence="5 6" key="1">
    <citation type="submission" date="2020-09" db="EMBL/GenBank/DDBJ databases">
        <title>Photobacterium sp. CAU 1568 isolated from sand of Sido Beach.</title>
        <authorList>
            <person name="Kim W."/>
        </authorList>
    </citation>
    <scope>NUCLEOTIDE SEQUENCE [LARGE SCALE GENOMIC DNA]</scope>
    <source>
        <strain evidence="5 6">CAU 1568</strain>
    </source>
</reference>
<keyword evidence="6" id="KW-1185">Reference proteome</keyword>
<dbReference type="EMBL" id="JACYTP010000010">
    <property type="protein sequence ID" value="MBD8514051.1"/>
    <property type="molecule type" value="Genomic_DNA"/>
</dbReference>
<accession>A0ABR9BNA4</accession>
<protein>
    <submittedName>
        <fullName evidence="5">Flavodoxin domain-containing protein</fullName>
    </submittedName>
</protein>
<dbReference type="SUPFAM" id="SSF52218">
    <property type="entry name" value="Flavoproteins"/>
    <property type="match status" value="1"/>
</dbReference>
<dbReference type="Pfam" id="PF00258">
    <property type="entry name" value="Flavodoxin_1"/>
    <property type="match status" value="1"/>
</dbReference>
<keyword evidence="2" id="KW-0285">Flavoprotein</keyword>
<sequence>MKRILIIVGSVYGSTMQVANYISRKLDKYGYVSEVTESSSLENVKKSNLLLIMTATTGQGDIPQNITPFVDEIKESQEDLNDINYAIISFGDSGYGPTFCNSGRIIQSILENRNGNCVIPPFEIDTVEYLDPEEPINIWCENYIDKL</sequence>
<dbReference type="PANTHER" id="PTHR19384">
    <property type="entry name" value="NITRIC OXIDE SYNTHASE-RELATED"/>
    <property type="match status" value="1"/>
</dbReference>
<organism evidence="5 6">
    <name type="scientific">Photobacterium arenosum</name>
    <dbReference type="NCBI Taxonomy" id="2774143"/>
    <lineage>
        <taxon>Bacteria</taxon>
        <taxon>Pseudomonadati</taxon>
        <taxon>Pseudomonadota</taxon>
        <taxon>Gammaproteobacteria</taxon>
        <taxon>Vibrionales</taxon>
        <taxon>Vibrionaceae</taxon>
        <taxon>Photobacterium</taxon>
    </lineage>
</organism>
<evidence type="ECO:0000256" key="1">
    <source>
        <dbReference type="ARBA" id="ARBA00001917"/>
    </source>
</evidence>
<dbReference type="InterPro" id="IPR029039">
    <property type="entry name" value="Flavoprotein-like_sf"/>
</dbReference>
<dbReference type="PANTHER" id="PTHR19384:SF128">
    <property type="entry name" value="NADPH OXIDOREDUCTASE A"/>
    <property type="match status" value="1"/>
</dbReference>
<dbReference type="InterPro" id="IPR008254">
    <property type="entry name" value="Flavodoxin/NO_synth"/>
</dbReference>
<evidence type="ECO:0000313" key="5">
    <source>
        <dbReference type="EMBL" id="MBD8514051.1"/>
    </source>
</evidence>
<dbReference type="PROSITE" id="PS50902">
    <property type="entry name" value="FLAVODOXIN_LIKE"/>
    <property type="match status" value="1"/>
</dbReference>
<evidence type="ECO:0000256" key="2">
    <source>
        <dbReference type="ARBA" id="ARBA00022630"/>
    </source>
</evidence>
<feature type="domain" description="Flavodoxin-like" evidence="4">
    <location>
        <begin position="4"/>
        <end position="144"/>
    </location>
</feature>
<comment type="caution">
    <text evidence="5">The sequence shown here is derived from an EMBL/GenBank/DDBJ whole genome shotgun (WGS) entry which is preliminary data.</text>
</comment>
<evidence type="ECO:0000313" key="6">
    <source>
        <dbReference type="Proteomes" id="UP000649768"/>
    </source>
</evidence>
<proteinExistence type="predicted"/>
<keyword evidence="3" id="KW-0288">FMN</keyword>
<dbReference type="Proteomes" id="UP000649768">
    <property type="component" value="Unassembled WGS sequence"/>
</dbReference>
<name>A0ABR9BNA4_9GAMM</name>
<comment type="cofactor">
    <cofactor evidence="1">
        <name>FMN</name>
        <dbReference type="ChEBI" id="CHEBI:58210"/>
    </cofactor>
</comment>
<evidence type="ECO:0000256" key="3">
    <source>
        <dbReference type="ARBA" id="ARBA00022643"/>
    </source>
</evidence>